<dbReference type="SUPFAM" id="SSF53335">
    <property type="entry name" value="S-adenosyl-L-methionine-dependent methyltransferases"/>
    <property type="match status" value="1"/>
</dbReference>
<dbReference type="EMBL" id="MZ333457">
    <property type="protein sequence ID" value="QYI86572.1"/>
    <property type="molecule type" value="Genomic_DNA"/>
</dbReference>
<proteinExistence type="predicted"/>
<name>A0AAE7WEA7_9CAUD</name>
<reference evidence="1 2" key="1">
    <citation type="journal article" date="2022" name="Viruses">
        <title>Two Novel Lytic Bacteriophages Infecting Enterococcus spp. Are Promising Candidates for Targeted Antibacterial Therapy.</title>
        <authorList>
            <person name="Tkachev P.V."/>
            <person name="Pchelin I.M."/>
            <person name="Azarov D.V."/>
            <person name="Gorshkov A.N."/>
            <person name="Shamova O.V."/>
            <person name="Dmitriev A.V."/>
            <person name="Goncharov A.E."/>
        </authorList>
    </citation>
    <scope>NUCLEOTIDE SEQUENCE [LARGE SCALE GENOMIC DNA]</scope>
</reference>
<dbReference type="GO" id="GO:0008168">
    <property type="term" value="F:methyltransferase activity"/>
    <property type="evidence" value="ECO:0007669"/>
    <property type="project" value="UniProtKB-KW"/>
</dbReference>
<dbReference type="Proteomes" id="UP000827296">
    <property type="component" value="Segment"/>
</dbReference>
<keyword evidence="1" id="KW-0489">Methyltransferase</keyword>
<protein>
    <submittedName>
        <fullName evidence="1">Modification methylase</fullName>
    </submittedName>
</protein>
<organism evidence="1 2">
    <name type="scientific">Enterococcus phage SSsP-1</name>
    <dbReference type="NCBI Taxonomy" id="2859527"/>
    <lineage>
        <taxon>Viruses</taxon>
        <taxon>Duplodnaviria</taxon>
        <taxon>Heunggongvirae</taxon>
        <taxon>Uroviricota</taxon>
        <taxon>Caudoviricetes</taxon>
        <taxon>Saphexavirus</taxon>
        <taxon>Saphexavirus SSsP1</taxon>
    </lineage>
</organism>
<dbReference type="GO" id="GO:0032259">
    <property type="term" value="P:methylation"/>
    <property type="evidence" value="ECO:0007669"/>
    <property type="project" value="UniProtKB-KW"/>
</dbReference>
<dbReference type="InterPro" id="IPR029063">
    <property type="entry name" value="SAM-dependent_MTases_sf"/>
</dbReference>
<keyword evidence="1" id="KW-0808">Transferase</keyword>
<evidence type="ECO:0000313" key="1">
    <source>
        <dbReference type="EMBL" id="QYI86572.1"/>
    </source>
</evidence>
<dbReference type="Gene3D" id="3.40.50.150">
    <property type="entry name" value="Vaccinia Virus protein VP39"/>
    <property type="match status" value="1"/>
</dbReference>
<accession>A0AAE7WEA7</accession>
<keyword evidence="2" id="KW-1185">Reference proteome</keyword>
<evidence type="ECO:0000313" key="2">
    <source>
        <dbReference type="Proteomes" id="UP000827296"/>
    </source>
</evidence>
<sequence length="250" mass="28605">MIIWSLFDSGNGCYSQVFSKKEGVENYSIGMDKERGTSKNHLNLDLADLSGYFGESSMIKSLENLPKPDVIIASPPCESWSLASAMAGGNACWKHTKGNPFTVRTAKEYENVQFSHENSFYNRMNGELTVFNLIKIIKHFQPKIYIIENPAHGKIWEYIDKVLGFNLEYENLTYYNNYGFEIKKPTKFKSNINLNLKSENVKASTEFRKTSRIGGSYNVRSNIPLTLVEEIYKRIKEEANELLPITNEQP</sequence>